<gene>
    <name evidence="1" type="ORF">ASPZODRAFT_18025</name>
</gene>
<keyword evidence="2" id="KW-1185">Reference proteome</keyword>
<organism evidence="1 2">
    <name type="scientific">Penicilliopsis zonata CBS 506.65</name>
    <dbReference type="NCBI Taxonomy" id="1073090"/>
    <lineage>
        <taxon>Eukaryota</taxon>
        <taxon>Fungi</taxon>
        <taxon>Dikarya</taxon>
        <taxon>Ascomycota</taxon>
        <taxon>Pezizomycotina</taxon>
        <taxon>Eurotiomycetes</taxon>
        <taxon>Eurotiomycetidae</taxon>
        <taxon>Eurotiales</taxon>
        <taxon>Aspergillaceae</taxon>
        <taxon>Penicilliopsis</taxon>
    </lineage>
</organism>
<dbReference type="OrthoDB" id="4453902at2759"/>
<dbReference type="RefSeq" id="XP_022579625.1">
    <property type="nucleotide sequence ID" value="XM_022727134.1"/>
</dbReference>
<dbReference type="EMBL" id="KV878346">
    <property type="protein sequence ID" value="OJJ45115.1"/>
    <property type="molecule type" value="Genomic_DNA"/>
</dbReference>
<dbReference type="STRING" id="1073090.A0A1L9SD10"/>
<protein>
    <submittedName>
        <fullName evidence="1">Uncharacterized protein</fullName>
    </submittedName>
</protein>
<evidence type="ECO:0000313" key="2">
    <source>
        <dbReference type="Proteomes" id="UP000184188"/>
    </source>
</evidence>
<dbReference type="Proteomes" id="UP000184188">
    <property type="component" value="Unassembled WGS sequence"/>
</dbReference>
<sequence length="313" mass="35568">MITTRGGKTRRQAELRAKYEAAVESLMDEISAGDKETFSSLELQNMGVDLIPFDLEDNEFLESYACLFQPRSTEFIADYHVEMSQVSGQGALSALEFPDFSPDGDKLLSTPLKAADQIFMGDDPFYEMDGWYPRPFNKTSMPDWEYLKLVQYYSKDLEIVKTIPHVQLFMANEFVVQDNNIESALLPGEIGPVAQAIQARLRQTEFQKTSLFPVQVFSFFGPRHGRIIQAHFNPSGRLVMRVSQTYSFERKDEDLARRFLCFRMCQPGAGEKYEFHTDQGSPGIPQSLSSPMQENMNSHLPVSLPARAARMVI</sequence>
<dbReference type="AlphaFoldDB" id="A0A1L9SD10"/>
<proteinExistence type="predicted"/>
<dbReference type="GeneID" id="34613598"/>
<name>A0A1L9SD10_9EURO</name>
<reference evidence="2" key="1">
    <citation type="journal article" date="2017" name="Genome Biol.">
        <title>Comparative genomics reveals high biological diversity and specific adaptations in the industrially and medically important fungal genus Aspergillus.</title>
        <authorList>
            <person name="de Vries R.P."/>
            <person name="Riley R."/>
            <person name="Wiebenga A."/>
            <person name="Aguilar-Osorio G."/>
            <person name="Amillis S."/>
            <person name="Uchima C.A."/>
            <person name="Anderluh G."/>
            <person name="Asadollahi M."/>
            <person name="Askin M."/>
            <person name="Barry K."/>
            <person name="Battaglia E."/>
            <person name="Bayram O."/>
            <person name="Benocci T."/>
            <person name="Braus-Stromeyer S.A."/>
            <person name="Caldana C."/>
            <person name="Canovas D."/>
            <person name="Cerqueira G.C."/>
            <person name="Chen F."/>
            <person name="Chen W."/>
            <person name="Choi C."/>
            <person name="Clum A."/>
            <person name="Dos Santos R.A."/>
            <person name="Damasio A.R."/>
            <person name="Diallinas G."/>
            <person name="Emri T."/>
            <person name="Fekete E."/>
            <person name="Flipphi M."/>
            <person name="Freyberg S."/>
            <person name="Gallo A."/>
            <person name="Gournas C."/>
            <person name="Habgood R."/>
            <person name="Hainaut M."/>
            <person name="Harispe M.L."/>
            <person name="Henrissat B."/>
            <person name="Hilden K.S."/>
            <person name="Hope R."/>
            <person name="Hossain A."/>
            <person name="Karabika E."/>
            <person name="Karaffa L."/>
            <person name="Karanyi Z."/>
            <person name="Krasevec N."/>
            <person name="Kuo A."/>
            <person name="Kusch H."/>
            <person name="LaButti K."/>
            <person name="Lagendijk E.L."/>
            <person name="Lapidus A."/>
            <person name="Levasseur A."/>
            <person name="Lindquist E."/>
            <person name="Lipzen A."/>
            <person name="Logrieco A.F."/>
            <person name="MacCabe A."/>
            <person name="Maekelae M.R."/>
            <person name="Malavazi I."/>
            <person name="Melin P."/>
            <person name="Meyer V."/>
            <person name="Mielnichuk N."/>
            <person name="Miskei M."/>
            <person name="Molnar A.P."/>
            <person name="Mule G."/>
            <person name="Ngan C.Y."/>
            <person name="Orejas M."/>
            <person name="Orosz E."/>
            <person name="Ouedraogo J.P."/>
            <person name="Overkamp K.M."/>
            <person name="Park H.-S."/>
            <person name="Perrone G."/>
            <person name="Piumi F."/>
            <person name="Punt P.J."/>
            <person name="Ram A.F."/>
            <person name="Ramon A."/>
            <person name="Rauscher S."/>
            <person name="Record E."/>
            <person name="Riano-Pachon D.M."/>
            <person name="Robert V."/>
            <person name="Roehrig J."/>
            <person name="Ruller R."/>
            <person name="Salamov A."/>
            <person name="Salih N.S."/>
            <person name="Samson R.A."/>
            <person name="Sandor E."/>
            <person name="Sanguinetti M."/>
            <person name="Schuetze T."/>
            <person name="Sepcic K."/>
            <person name="Shelest E."/>
            <person name="Sherlock G."/>
            <person name="Sophianopoulou V."/>
            <person name="Squina F.M."/>
            <person name="Sun H."/>
            <person name="Susca A."/>
            <person name="Todd R.B."/>
            <person name="Tsang A."/>
            <person name="Unkles S.E."/>
            <person name="van de Wiele N."/>
            <person name="van Rossen-Uffink D."/>
            <person name="Oliveira J.V."/>
            <person name="Vesth T.C."/>
            <person name="Visser J."/>
            <person name="Yu J.-H."/>
            <person name="Zhou M."/>
            <person name="Andersen M.R."/>
            <person name="Archer D.B."/>
            <person name="Baker S.E."/>
            <person name="Benoit I."/>
            <person name="Brakhage A.A."/>
            <person name="Braus G.H."/>
            <person name="Fischer R."/>
            <person name="Frisvad J.C."/>
            <person name="Goldman G.H."/>
            <person name="Houbraken J."/>
            <person name="Oakley B."/>
            <person name="Pocsi I."/>
            <person name="Scazzocchio C."/>
            <person name="Seiboth B."/>
            <person name="vanKuyk P.A."/>
            <person name="Wortman J."/>
            <person name="Dyer P.S."/>
            <person name="Grigoriev I.V."/>
        </authorList>
    </citation>
    <scope>NUCLEOTIDE SEQUENCE [LARGE SCALE GENOMIC DNA]</scope>
    <source>
        <strain evidence="2">CBS 506.65</strain>
    </source>
</reference>
<dbReference type="VEuPathDB" id="FungiDB:ASPZODRAFT_18025"/>
<accession>A0A1L9SD10</accession>
<evidence type="ECO:0000313" key="1">
    <source>
        <dbReference type="EMBL" id="OJJ45115.1"/>
    </source>
</evidence>